<organism evidence="2 3">
    <name type="scientific">Aldrovandia affinis</name>
    <dbReference type="NCBI Taxonomy" id="143900"/>
    <lineage>
        <taxon>Eukaryota</taxon>
        <taxon>Metazoa</taxon>
        <taxon>Chordata</taxon>
        <taxon>Craniata</taxon>
        <taxon>Vertebrata</taxon>
        <taxon>Euteleostomi</taxon>
        <taxon>Actinopterygii</taxon>
        <taxon>Neopterygii</taxon>
        <taxon>Teleostei</taxon>
        <taxon>Notacanthiformes</taxon>
        <taxon>Halosauridae</taxon>
        <taxon>Aldrovandia</taxon>
    </lineage>
</organism>
<name>A0AAD7WU52_9TELE</name>
<evidence type="ECO:0000313" key="3">
    <source>
        <dbReference type="Proteomes" id="UP001221898"/>
    </source>
</evidence>
<accession>A0AAD7WU52</accession>
<comment type="caution">
    <text evidence="2">The sequence shown here is derived from an EMBL/GenBank/DDBJ whole genome shotgun (WGS) entry which is preliminary data.</text>
</comment>
<protein>
    <submittedName>
        <fullName evidence="2">Uncharacterized protein</fullName>
    </submittedName>
</protein>
<dbReference type="EMBL" id="JAINUG010000031">
    <property type="protein sequence ID" value="KAJ8409347.1"/>
    <property type="molecule type" value="Genomic_DNA"/>
</dbReference>
<dbReference type="Proteomes" id="UP001221898">
    <property type="component" value="Unassembled WGS sequence"/>
</dbReference>
<evidence type="ECO:0000256" key="1">
    <source>
        <dbReference type="SAM" id="MobiDB-lite"/>
    </source>
</evidence>
<dbReference type="AlphaFoldDB" id="A0AAD7WU52"/>
<evidence type="ECO:0000313" key="2">
    <source>
        <dbReference type="EMBL" id="KAJ8409347.1"/>
    </source>
</evidence>
<feature type="region of interest" description="Disordered" evidence="1">
    <location>
        <begin position="43"/>
        <end position="63"/>
    </location>
</feature>
<sequence length="196" mass="22230">MVRKDWETLKQFMLPAPHPSAPPQKFGHQETRLPQTLGWRARPPFTSSSVLRSGAAASDEGADPEMMTGVAHRENWEELVMSPWVLSTTLKGYKLQFRCRAPSFRGIQVTTMGDPLKKDVLRLEISSFLERNVIREVEPSERLCGFYSTYFGSQGHQSLSEGPEVQDVGSCTGVTFEFRVVPFDLHQNAWMQSCHR</sequence>
<proteinExistence type="predicted"/>
<reference evidence="2" key="1">
    <citation type="journal article" date="2023" name="Science">
        <title>Genome structures resolve the early diversification of teleost fishes.</title>
        <authorList>
            <person name="Parey E."/>
            <person name="Louis A."/>
            <person name="Montfort J."/>
            <person name="Bouchez O."/>
            <person name="Roques C."/>
            <person name="Iampietro C."/>
            <person name="Lluch J."/>
            <person name="Castinel A."/>
            <person name="Donnadieu C."/>
            <person name="Desvignes T."/>
            <person name="Floi Bucao C."/>
            <person name="Jouanno E."/>
            <person name="Wen M."/>
            <person name="Mejri S."/>
            <person name="Dirks R."/>
            <person name="Jansen H."/>
            <person name="Henkel C."/>
            <person name="Chen W.J."/>
            <person name="Zahm M."/>
            <person name="Cabau C."/>
            <person name="Klopp C."/>
            <person name="Thompson A.W."/>
            <person name="Robinson-Rechavi M."/>
            <person name="Braasch I."/>
            <person name="Lecointre G."/>
            <person name="Bobe J."/>
            <person name="Postlethwait J.H."/>
            <person name="Berthelot C."/>
            <person name="Roest Crollius H."/>
            <person name="Guiguen Y."/>
        </authorList>
    </citation>
    <scope>NUCLEOTIDE SEQUENCE</scope>
    <source>
        <strain evidence="2">NC1722</strain>
    </source>
</reference>
<gene>
    <name evidence="2" type="ORF">AAFF_G00235450</name>
</gene>
<keyword evidence="3" id="KW-1185">Reference proteome</keyword>